<dbReference type="Proteomes" id="UP000789390">
    <property type="component" value="Unassembled WGS sequence"/>
</dbReference>
<proteinExistence type="inferred from homology"/>
<evidence type="ECO:0000256" key="2">
    <source>
        <dbReference type="ARBA" id="ARBA00022516"/>
    </source>
</evidence>
<dbReference type="GO" id="GO:0042761">
    <property type="term" value="P:very long-chain fatty acid biosynthetic process"/>
    <property type="evidence" value="ECO:0007669"/>
    <property type="project" value="TreeGrafter"/>
</dbReference>
<comment type="caution">
    <text evidence="12">The sequence shown here is derived from an EMBL/GenBank/DDBJ whole genome shotgun (WGS) entry which is preliminary data.</text>
</comment>
<dbReference type="PANTHER" id="PTHR11157:SF69">
    <property type="entry name" value="ELONGATION OF VERY LONG CHAIN FATTY ACIDS PROTEIN 7"/>
    <property type="match status" value="1"/>
</dbReference>
<comment type="similarity">
    <text evidence="10">Belongs to the ELO family.</text>
</comment>
<sequence length="347" mass="40359">MSAAIKDFVDGYNDLMINRRDPRVDGWFLMSSPFPTLLICSCYIYFVKSLGPRLMRDRKPFELRSAIIIYNVIQVVGSIYLVYKGLVHAWLFRYSLRCQPVDYSDDPDEVIVAQMCWWYFFCKFTEFLDTVFFVLRKKNDQITNLHVIHHSIMPAACWWGVKFAPGGHGTFFGMLNTFVHIIMYTYYLFSSMGPKYQKYLWWKKHLTTMQMIQFIAVFIHSAQLFFIDCNFPKVLAYAMCFNALMFLSLFSNFYIQAYIKRRRLPAIKKDDDSEKKAVTDRNGNFNVANGHSKDKVTSHNAEKGVGKMFTNIMSNTSNACYIGQNGLYQSNGKAKSNESSSTQKKNM</sequence>
<dbReference type="GO" id="GO:0034625">
    <property type="term" value="P:fatty acid elongation, monounsaturated fatty acid"/>
    <property type="evidence" value="ECO:0007669"/>
    <property type="project" value="TreeGrafter"/>
</dbReference>
<evidence type="ECO:0000256" key="11">
    <source>
        <dbReference type="SAM" id="MobiDB-lite"/>
    </source>
</evidence>
<dbReference type="GO" id="GO:0005789">
    <property type="term" value="C:endoplasmic reticulum membrane"/>
    <property type="evidence" value="ECO:0007669"/>
    <property type="project" value="TreeGrafter"/>
</dbReference>
<keyword evidence="8 10" id="KW-0472">Membrane</keyword>
<dbReference type="GO" id="GO:0019367">
    <property type="term" value="P:fatty acid elongation, saturated fatty acid"/>
    <property type="evidence" value="ECO:0007669"/>
    <property type="project" value="TreeGrafter"/>
</dbReference>
<accession>A0A8J2WKU5</accession>
<evidence type="ECO:0000256" key="3">
    <source>
        <dbReference type="ARBA" id="ARBA00022679"/>
    </source>
</evidence>
<keyword evidence="13" id="KW-1185">Reference proteome</keyword>
<feature type="region of interest" description="Disordered" evidence="11">
    <location>
        <begin position="270"/>
        <end position="299"/>
    </location>
</feature>
<feature type="transmembrane region" description="Helical" evidence="10">
    <location>
        <begin position="171"/>
        <end position="189"/>
    </location>
</feature>
<protein>
    <recommendedName>
        <fullName evidence="10">Elongation of very long chain fatty acids protein</fullName>
        <ecNumber evidence="10">2.3.1.199</ecNumber>
    </recommendedName>
    <alternativeName>
        <fullName evidence="10">Very-long-chain 3-oxoacyl-CoA synthase</fullName>
    </alternativeName>
</protein>
<keyword evidence="9 10" id="KW-0275">Fatty acid biosynthesis</keyword>
<keyword evidence="3 10" id="KW-0808">Transferase</keyword>
<evidence type="ECO:0000313" key="13">
    <source>
        <dbReference type="Proteomes" id="UP000789390"/>
    </source>
</evidence>
<dbReference type="EC" id="2.3.1.199" evidence="10"/>
<evidence type="ECO:0000256" key="5">
    <source>
        <dbReference type="ARBA" id="ARBA00022832"/>
    </source>
</evidence>
<dbReference type="InterPro" id="IPR002076">
    <property type="entry name" value="ELO_fam"/>
</dbReference>
<comment type="subcellular location">
    <subcellularLocation>
        <location evidence="1">Membrane</location>
        <topology evidence="1">Multi-pass membrane protein</topology>
    </subcellularLocation>
</comment>
<keyword evidence="4 10" id="KW-0812">Transmembrane</keyword>
<dbReference type="GO" id="GO:0009922">
    <property type="term" value="F:fatty acid elongase activity"/>
    <property type="evidence" value="ECO:0007669"/>
    <property type="project" value="UniProtKB-EC"/>
</dbReference>
<keyword evidence="6 10" id="KW-1133">Transmembrane helix</keyword>
<feature type="compositionally biased region" description="Basic and acidic residues" evidence="11">
    <location>
        <begin position="270"/>
        <end position="279"/>
    </location>
</feature>
<keyword evidence="7 10" id="KW-0443">Lipid metabolism</keyword>
<dbReference type="Pfam" id="PF01151">
    <property type="entry name" value="ELO"/>
    <property type="match status" value="1"/>
</dbReference>
<evidence type="ECO:0000313" key="12">
    <source>
        <dbReference type="EMBL" id="CAH0108480.1"/>
    </source>
</evidence>
<evidence type="ECO:0000256" key="1">
    <source>
        <dbReference type="ARBA" id="ARBA00004141"/>
    </source>
</evidence>
<dbReference type="PANTHER" id="PTHR11157">
    <property type="entry name" value="FATTY ACID ACYL TRANSFERASE-RELATED"/>
    <property type="match status" value="1"/>
</dbReference>
<dbReference type="GO" id="GO:0030148">
    <property type="term" value="P:sphingolipid biosynthetic process"/>
    <property type="evidence" value="ECO:0007669"/>
    <property type="project" value="TreeGrafter"/>
</dbReference>
<feature type="transmembrane region" description="Helical" evidence="10">
    <location>
        <begin position="210"/>
        <end position="228"/>
    </location>
</feature>
<keyword evidence="2 10" id="KW-0444">Lipid biosynthesis</keyword>
<keyword evidence="5 10" id="KW-0276">Fatty acid metabolism</keyword>
<evidence type="ECO:0000256" key="6">
    <source>
        <dbReference type="ARBA" id="ARBA00022989"/>
    </source>
</evidence>
<organism evidence="12 13">
    <name type="scientific">Daphnia galeata</name>
    <dbReference type="NCBI Taxonomy" id="27404"/>
    <lineage>
        <taxon>Eukaryota</taxon>
        <taxon>Metazoa</taxon>
        <taxon>Ecdysozoa</taxon>
        <taxon>Arthropoda</taxon>
        <taxon>Crustacea</taxon>
        <taxon>Branchiopoda</taxon>
        <taxon>Diplostraca</taxon>
        <taxon>Cladocera</taxon>
        <taxon>Anomopoda</taxon>
        <taxon>Daphniidae</taxon>
        <taxon>Daphnia</taxon>
    </lineage>
</organism>
<comment type="catalytic activity">
    <reaction evidence="10">
        <text>a very-long-chain acyl-CoA + malonyl-CoA + H(+) = a very-long-chain 3-oxoacyl-CoA + CO2 + CoA</text>
        <dbReference type="Rhea" id="RHEA:32727"/>
        <dbReference type="ChEBI" id="CHEBI:15378"/>
        <dbReference type="ChEBI" id="CHEBI:16526"/>
        <dbReference type="ChEBI" id="CHEBI:57287"/>
        <dbReference type="ChEBI" id="CHEBI:57384"/>
        <dbReference type="ChEBI" id="CHEBI:90725"/>
        <dbReference type="ChEBI" id="CHEBI:90736"/>
        <dbReference type="EC" id="2.3.1.199"/>
    </reaction>
</comment>
<feature type="transmembrane region" description="Helical" evidence="10">
    <location>
        <begin position="67"/>
        <end position="91"/>
    </location>
</feature>
<evidence type="ECO:0000256" key="4">
    <source>
        <dbReference type="ARBA" id="ARBA00022692"/>
    </source>
</evidence>
<evidence type="ECO:0000256" key="8">
    <source>
        <dbReference type="ARBA" id="ARBA00023136"/>
    </source>
</evidence>
<gene>
    <name evidence="12" type="ORF">DGAL_LOCUS11869</name>
</gene>
<dbReference type="AlphaFoldDB" id="A0A8J2WKU5"/>
<dbReference type="GO" id="GO:0034626">
    <property type="term" value="P:fatty acid elongation, polyunsaturated fatty acid"/>
    <property type="evidence" value="ECO:0007669"/>
    <property type="project" value="TreeGrafter"/>
</dbReference>
<name>A0A8J2WKU5_9CRUS</name>
<dbReference type="EMBL" id="CAKKLH010000284">
    <property type="protein sequence ID" value="CAH0108480.1"/>
    <property type="molecule type" value="Genomic_DNA"/>
</dbReference>
<evidence type="ECO:0000256" key="10">
    <source>
        <dbReference type="RuleBase" id="RU361115"/>
    </source>
</evidence>
<feature type="transmembrane region" description="Helical" evidence="10">
    <location>
        <begin position="26"/>
        <end position="46"/>
    </location>
</feature>
<reference evidence="12" key="1">
    <citation type="submission" date="2021-11" db="EMBL/GenBank/DDBJ databases">
        <authorList>
            <person name="Schell T."/>
        </authorList>
    </citation>
    <scope>NUCLEOTIDE SEQUENCE</scope>
    <source>
        <strain evidence="12">M5</strain>
    </source>
</reference>
<dbReference type="OrthoDB" id="434092at2759"/>
<evidence type="ECO:0000256" key="9">
    <source>
        <dbReference type="ARBA" id="ARBA00023160"/>
    </source>
</evidence>
<feature type="transmembrane region" description="Helical" evidence="10">
    <location>
        <begin position="234"/>
        <end position="255"/>
    </location>
</feature>
<evidence type="ECO:0000256" key="7">
    <source>
        <dbReference type="ARBA" id="ARBA00023098"/>
    </source>
</evidence>